<feature type="domain" description="Sulfatase-modifying factor enzyme-like" evidence="1">
    <location>
        <begin position="54"/>
        <end position="232"/>
    </location>
</feature>
<dbReference type="InterPro" id="IPR005532">
    <property type="entry name" value="SUMF_dom"/>
</dbReference>
<protein>
    <submittedName>
        <fullName evidence="2">Formylglycine-generating enzyme family protein</fullName>
    </submittedName>
</protein>
<accession>A0A938BPJ7</accession>
<dbReference type="GO" id="GO:0120147">
    <property type="term" value="F:formylglycine-generating oxidase activity"/>
    <property type="evidence" value="ECO:0007669"/>
    <property type="project" value="TreeGrafter"/>
</dbReference>
<dbReference type="InterPro" id="IPR051043">
    <property type="entry name" value="Sulfatase_Mod_Factor_Kinase"/>
</dbReference>
<evidence type="ECO:0000313" key="3">
    <source>
        <dbReference type="Proteomes" id="UP000748308"/>
    </source>
</evidence>
<dbReference type="InterPro" id="IPR042095">
    <property type="entry name" value="SUMF_sf"/>
</dbReference>
<comment type="caution">
    <text evidence="2">The sequence shown here is derived from an EMBL/GenBank/DDBJ whole genome shotgun (WGS) entry which is preliminary data.</text>
</comment>
<organism evidence="2 3">
    <name type="scientific">Eiseniibacteriota bacterium</name>
    <dbReference type="NCBI Taxonomy" id="2212470"/>
    <lineage>
        <taxon>Bacteria</taxon>
        <taxon>Candidatus Eiseniibacteriota</taxon>
    </lineage>
</organism>
<dbReference type="Gene3D" id="3.90.1580.10">
    <property type="entry name" value="paralog of FGE (formylglycine-generating enzyme)"/>
    <property type="match status" value="1"/>
</dbReference>
<evidence type="ECO:0000313" key="2">
    <source>
        <dbReference type="EMBL" id="MBM3316275.1"/>
    </source>
</evidence>
<dbReference type="EMBL" id="VGIY01000004">
    <property type="protein sequence ID" value="MBM3316275.1"/>
    <property type="molecule type" value="Genomic_DNA"/>
</dbReference>
<sequence length="235" mass="25466">LTELLQSRWIRLIDGQARSSVGDTLFASIYPDGDEHSGIEFAAAGGGFFTPRPGRENHPVVEVTWHGARRFAARYGRRLPTEAEWEKAARGTSGELGYFRFDNAGEPDSVGIGFPFPWGSELHPSYFNYLGSGDPFETTVGVGTAPSGFFDGAVRGGFTTRSNASPYGILDLAGNVSEWCLDTFVAYHGGASPNLKVVRGGGWRSQPHWCQTFWRAGLPPGLTDNQVGFRTAASQ</sequence>
<feature type="non-terminal residue" evidence="2">
    <location>
        <position position="1"/>
    </location>
</feature>
<reference evidence="2" key="1">
    <citation type="submission" date="2019-03" db="EMBL/GenBank/DDBJ databases">
        <title>Lake Tanganyika Metagenome-Assembled Genomes (MAGs).</title>
        <authorList>
            <person name="Tran P."/>
        </authorList>
    </citation>
    <scope>NUCLEOTIDE SEQUENCE</scope>
    <source>
        <strain evidence="2">M_DeepCast_400m_m2_100</strain>
    </source>
</reference>
<dbReference type="SUPFAM" id="SSF56436">
    <property type="entry name" value="C-type lectin-like"/>
    <property type="match status" value="1"/>
</dbReference>
<dbReference type="Pfam" id="PF03781">
    <property type="entry name" value="FGE-sulfatase"/>
    <property type="match status" value="1"/>
</dbReference>
<dbReference type="Proteomes" id="UP000748308">
    <property type="component" value="Unassembled WGS sequence"/>
</dbReference>
<dbReference type="PANTHER" id="PTHR23150:SF19">
    <property type="entry name" value="FORMYLGLYCINE-GENERATING ENZYME"/>
    <property type="match status" value="1"/>
</dbReference>
<dbReference type="AlphaFoldDB" id="A0A938BPJ7"/>
<name>A0A938BPJ7_UNCEI</name>
<proteinExistence type="predicted"/>
<evidence type="ECO:0000259" key="1">
    <source>
        <dbReference type="Pfam" id="PF03781"/>
    </source>
</evidence>
<gene>
    <name evidence="2" type="ORF">FJY75_00340</name>
</gene>
<dbReference type="InterPro" id="IPR016187">
    <property type="entry name" value="CTDL_fold"/>
</dbReference>
<dbReference type="PANTHER" id="PTHR23150">
    <property type="entry name" value="SULFATASE MODIFYING FACTOR 1, 2"/>
    <property type="match status" value="1"/>
</dbReference>